<keyword evidence="2" id="KW-0547">Nucleotide-binding</keyword>
<gene>
    <name evidence="2" type="ORF">IAB38_04140</name>
</gene>
<organism evidence="2 3">
    <name type="scientific">Candidatus Onthousia excrementipullorum</name>
    <dbReference type="NCBI Taxonomy" id="2840884"/>
    <lineage>
        <taxon>Bacteria</taxon>
        <taxon>Bacillati</taxon>
        <taxon>Bacillota</taxon>
        <taxon>Bacilli</taxon>
        <taxon>Candidatus Onthousia</taxon>
    </lineage>
</organism>
<dbReference type="InterPro" id="IPR003593">
    <property type="entry name" value="AAA+_ATPase"/>
</dbReference>
<dbReference type="EMBL" id="DVHC01000043">
    <property type="protein sequence ID" value="HIR59220.1"/>
    <property type="molecule type" value="Genomic_DNA"/>
</dbReference>
<dbReference type="Pfam" id="PF19044">
    <property type="entry name" value="P-loop_TraG"/>
    <property type="match status" value="1"/>
</dbReference>
<accession>A0A9D1DU87</accession>
<feature type="domain" description="AAA+ ATPase" evidence="1">
    <location>
        <begin position="232"/>
        <end position="530"/>
    </location>
</feature>
<dbReference type="SMART" id="SM00382">
    <property type="entry name" value="AAA"/>
    <property type="match status" value="1"/>
</dbReference>
<dbReference type="PANTHER" id="PTHR30121:SF6">
    <property type="entry name" value="SLR6007 PROTEIN"/>
    <property type="match status" value="1"/>
</dbReference>
<protein>
    <submittedName>
        <fullName evidence="2">ATP-binding protein</fullName>
    </submittedName>
</protein>
<dbReference type="PANTHER" id="PTHR30121">
    <property type="entry name" value="UNCHARACTERIZED PROTEIN YJGR-RELATED"/>
    <property type="match status" value="1"/>
</dbReference>
<dbReference type="Gene3D" id="3.40.50.300">
    <property type="entry name" value="P-loop containing nucleotide triphosphate hydrolases"/>
    <property type="match status" value="1"/>
</dbReference>
<reference evidence="2" key="2">
    <citation type="journal article" date="2021" name="PeerJ">
        <title>Extensive microbial diversity within the chicken gut microbiome revealed by metagenomics and culture.</title>
        <authorList>
            <person name="Gilroy R."/>
            <person name="Ravi A."/>
            <person name="Getino M."/>
            <person name="Pursley I."/>
            <person name="Horton D.L."/>
            <person name="Alikhan N.F."/>
            <person name="Baker D."/>
            <person name="Gharbi K."/>
            <person name="Hall N."/>
            <person name="Watson M."/>
            <person name="Adriaenssens E.M."/>
            <person name="Foster-Nyarko E."/>
            <person name="Jarju S."/>
            <person name="Secka A."/>
            <person name="Antonio M."/>
            <person name="Oren A."/>
            <person name="Chaudhuri R.R."/>
            <person name="La Ragione R."/>
            <person name="Hildebrand F."/>
            <person name="Pallen M.J."/>
        </authorList>
    </citation>
    <scope>NUCLEOTIDE SEQUENCE</scope>
    <source>
        <strain evidence="2">CHK184-20233</strain>
    </source>
</reference>
<sequence length="596" mass="67496">MSISLKSQLAPKGLQFNPSDFNISDKYATILSVISYPRYISPGYLSTLTSMSGIKIVIKHIPVPFSTMSKMINKQVADLREKYRQEHDQTAKERIRQDAESLESFVSMLASSQSRIFDFQMHIMINADTREDLELRKVNVKNYLDAMELRAVSLRFEQEKVLKSILPIFPSQDIEERIGTPIPTPTIAAMYPFIFDSIKDPGLSVLLGVDFSGGVILFNQFLYQIRKENNRNNANMIILGTSGSGKSTAAKLLLRSHIRNGCQIVAIDPENELEEMTRTFGGDTIDIGKGGEYGLINPLEVIIDADDEEISQGLGYTVLTRTLQSLRAFMKYYDPSIEEDVLNMFSEIVQDTYKRFGIDFNTDFSKFTSADYPTFSDVYATIRGRLMALTEQSREKDIIQRLELKIRPLIKELKFYFDGKTTITADSDFMVFNIKEFMNSDTNIRNALFFNILKYAWGLCLDSSVNTILMVDEAHVLLGTNNEQGADFLAQVQRRARKYNTGTIIITQQPSDFSSPAIITQGKAIFDNSSYYLVMGLRKQAVEDLSLLVDLNENEKDSIKRYSQGEALFVCGNRRMRINIVVTQEELESFGTAGGF</sequence>
<dbReference type="GO" id="GO:0005524">
    <property type="term" value="F:ATP binding"/>
    <property type="evidence" value="ECO:0007669"/>
    <property type="project" value="UniProtKB-KW"/>
</dbReference>
<dbReference type="Gene3D" id="1.10.8.730">
    <property type="match status" value="1"/>
</dbReference>
<dbReference type="InterPro" id="IPR027417">
    <property type="entry name" value="P-loop_NTPase"/>
</dbReference>
<dbReference type="AlphaFoldDB" id="A0A9D1DU87"/>
<evidence type="ECO:0000313" key="2">
    <source>
        <dbReference type="EMBL" id="HIR59220.1"/>
    </source>
</evidence>
<evidence type="ECO:0000259" key="1">
    <source>
        <dbReference type="SMART" id="SM00382"/>
    </source>
</evidence>
<dbReference type="InterPro" id="IPR043964">
    <property type="entry name" value="P-loop_TraG"/>
</dbReference>
<dbReference type="InterPro" id="IPR051162">
    <property type="entry name" value="T4SS_component"/>
</dbReference>
<name>A0A9D1DU87_9FIRM</name>
<dbReference type="SUPFAM" id="SSF52540">
    <property type="entry name" value="P-loop containing nucleoside triphosphate hydrolases"/>
    <property type="match status" value="1"/>
</dbReference>
<proteinExistence type="predicted"/>
<dbReference type="CDD" id="cd01127">
    <property type="entry name" value="TrwB_TraG_TraD_VirD4"/>
    <property type="match status" value="2"/>
</dbReference>
<keyword evidence="2" id="KW-0067">ATP-binding</keyword>
<comment type="caution">
    <text evidence="2">The sequence shown here is derived from an EMBL/GenBank/DDBJ whole genome shotgun (WGS) entry which is preliminary data.</text>
</comment>
<reference evidence="2" key="1">
    <citation type="submission" date="2020-10" db="EMBL/GenBank/DDBJ databases">
        <authorList>
            <person name="Gilroy R."/>
        </authorList>
    </citation>
    <scope>NUCLEOTIDE SEQUENCE</scope>
    <source>
        <strain evidence="2">CHK184-20233</strain>
    </source>
</reference>
<evidence type="ECO:0000313" key="3">
    <source>
        <dbReference type="Proteomes" id="UP000824232"/>
    </source>
</evidence>
<dbReference type="Proteomes" id="UP000824232">
    <property type="component" value="Unassembled WGS sequence"/>
</dbReference>